<dbReference type="PANTHER" id="PTHR10570:SF8">
    <property type="entry name" value="T-CELL SURFACE GLYCOPROTEIN CD3 GAMMA CHAIN"/>
    <property type="match status" value="1"/>
</dbReference>
<feature type="compositionally biased region" description="Basic and acidic residues" evidence="2">
    <location>
        <begin position="202"/>
        <end position="211"/>
    </location>
</feature>
<evidence type="ECO:0000256" key="1">
    <source>
        <dbReference type="ARBA" id="ARBA00023319"/>
    </source>
</evidence>
<dbReference type="PANTHER" id="PTHR10570">
    <property type="entry name" value="T-CELL SURFACE GLYCOPROTEIN CD3 GAMMA CHAIN / DELTA CHAIN"/>
    <property type="match status" value="1"/>
</dbReference>
<dbReference type="GO" id="GO:0042105">
    <property type="term" value="C:alpha-beta T cell receptor complex"/>
    <property type="evidence" value="ECO:0007669"/>
    <property type="project" value="TreeGrafter"/>
</dbReference>
<reference evidence="5" key="2">
    <citation type="submission" date="2025-09" db="UniProtKB">
        <authorList>
            <consortium name="Ensembl"/>
        </authorList>
    </citation>
    <scope>IDENTIFICATION</scope>
</reference>
<keyword evidence="3" id="KW-0472">Membrane</keyword>
<accession>A0A668T5J9</accession>
<dbReference type="Gene3D" id="2.60.40.10">
    <property type="entry name" value="Immunoglobulins"/>
    <property type="match status" value="1"/>
</dbReference>
<keyword evidence="3" id="KW-0812">Transmembrane</keyword>
<evidence type="ECO:0000313" key="5">
    <source>
        <dbReference type="Ensembl" id="ENSOABP00000022369.2"/>
    </source>
</evidence>
<dbReference type="GO" id="GO:0007166">
    <property type="term" value="P:cell surface receptor signaling pathway"/>
    <property type="evidence" value="ECO:0007669"/>
    <property type="project" value="TreeGrafter"/>
</dbReference>
<evidence type="ECO:0000256" key="2">
    <source>
        <dbReference type="SAM" id="MobiDB-lite"/>
    </source>
</evidence>
<dbReference type="Ensembl" id="ENSOABT00000023027.2">
    <property type="protein sequence ID" value="ENSOABP00000022369.2"/>
    <property type="gene ID" value="ENSOABG00000032715.1"/>
</dbReference>
<evidence type="ECO:0000259" key="4">
    <source>
        <dbReference type="Pfam" id="PF16680"/>
    </source>
</evidence>
<dbReference type="InterPro" id="IPR032052">
    <property type="entry name" value="Ig_4"/>
</dbReference>
<sequence>MELLTTTGTNISQNKRTPSSNYCQQADQLFPETETLRQTETGCSASETHSSSFRAVELTGTMKNRFALPSCLLLLWTFTVFVSCAEKVPDSIITVTELAEGIKVTCPDGHTFKKHNDTVELKRQTKDEYTGEYTCTKTDDTSKYVTIFVKFRSCDNCVELDIMSTVGMVIGNVVATIVIGVGVYLLASQTRTGPVVSNRKSKSSDRQHLVTESRGPSNDHYQPLRRAGQRDTYDELVHRK</sequence>
<dbReference type="AlphaFoldDB" id="A0A668T5J9"/>
<keyword evidence="1" id="KW-0393">Immunoglobulin domain</keyword>
<name>A0A668T5J9_OREAU</name>
<feature type="region of interest" description="Disordered" evidence="2">
    <location>
        <begin position="194"/>
        <end position="240"/>
    </location>
</feature>
<dbReference type="InterPro" id="IPR013783">
    <property type="entry name" value="Ig-like_fold"/>
</dbReference>
<reference evidence="5" key="1">
    <citation type="submission" date="2025-08" db="UniProtKB">
        <authorList>
            <consortium name="Ensembl"/>
        </authorList>
    </citation>
    <scope>IDENTIFICATION</scope>
</reference>
<feature type="region of interest" description="Disordered" evidence="2">
    <location>
        <begin position="1"/>
        <end position="21"/>
    </location>
</feature>
<feature type="compositionally biased region" description="Basic and acidic residues" evidence="2">
    <location>
        <begin position="228"/>
        <end position="240"/>
    </location>
</feature>
<evidence type="ECO:0000313" key="6">
    <source>
        <dbReference type="Proteomes" id="UP000472276"/>
    </source>
</evidence>
<dbReference type="Pfam" id="PF16680">
    <property type="entry name" value="Ig_4"/>
    <property type="match status" value="1"/>
</dbReference>
<proteinExistence type="predicted"/>
<dbReference type="GO" id="GO:0045059">
    <property type="term" value="P:positive thymic T cell selection"/>
    <property type="evidence" value="ECO:0007669"/>
    <property type="project" value="TreeGrafter"/>
</dbReference>
<dbReference type="Proteomes" id="UP000472276">
    <property type="component" value="Unassembled WGS sequence"/>
</dbReference>
<dbReference type="InterPro" id="IPR015484">
    <property type="entry name" value="CD3_esu/gsu/dsu"/>
</dbReference>
<keyword evidence="3" id="KW-1133">Transmembrane helix</keyword>
<protein>
    <recommendedName>
        <fullName evidence="4">CD3 gamma/delta subunit Ig-like domain-containing protein</fullName>
    </recommendedName>
</protein>
<gene>
    <name evidence="5" type="primary">CIDEA</name>
</gene>
<organism evidence="5 6">
    <name type="scientific">Oreochromis aureus</name>
    <name type="common">Israeli tilapia</name>
    <name type="synonym">Chromis aureus</name>
    <dbReference type="NCBI Taxonomy" id="47969"/>
    <lineage>
        <taxon>Eukaryota</taxon>
        <taxon>Metazoa</taxon>
        <taxon>Chordata</taxon>
        <taxon>Craniata</taxon>
        <taxon>Vertebrata</taxon>
        <taxon>Euteleostomi</taxon>
        <taxon>Actinopterygii</taxon>
        <taxon>Neopterygii</taxon>
        <taxon>Teleostei</taxon>
        <taxon>Neoteleostei</taxon>
        <taxon>Acanthomorphata</taxon>
        <taxon>Ovalentaria</taxon>
        <taxon>Cichlomorphae</taxon>
        <taxon>Cichliformes</taxon>
        <taxon>Cichlidae</taxon>
        <taxon>African cichlids</taxon>
        <taxon>Pseudocrenilabrinae</taxon>
        <taxon>Oreochromini</taxon>
        <taxon>Oreochromis</taxon>
    </lineage>
</organism>
<dbReference type="OMA" id="RNGQEAD"/>
<feature type="domain" description="CD3 gamma/delta subunit Ig-like" evidence="4">
    <location>
        <begin position="108"/>
        <end position="160"/>
    </location>
</feature>
<keyword evidence="6" id="KW-1185">Reference proteome</keyword>
<dbReference type="GO" id="GO:0009897">
    <property type="term" value="C:external side of plasma membrane"/>
    <property type="evidence" value="ECO:0007669"/>
    <property type="project" value="TreeGrafter"/>
</dbReference>
<feature type="transmembrane region" description="Helical" evidence="3">
    <location>
        <begin position="162"/>
        <end position="187"/>
    </location>
</feature>
<dbReference type="GO" id="GO:0004888">
    <property type="term" value="F:transmembrane signaling receptor activity"/>
    <property type="evidence" value="ECO:0007669"/>
    <property type="project" value="TreeGrafter"/>
</dbReference>
<evidence type="ECO:0000256" key="3">
    <source>
        <dbReference type="SAM" id="Phobius"/>
    </source>
</evidence>